<protein>
    <submittedName>
        <fullName evidence="6">Uncharacterized protein</fullName>
    </submittedName>
</protein>
<feature type="transmembrane region" description="Helical" evidence="5">
    <location>
        <begin position="36"/>
        <end position="57"/>
    </location>
</feature>
<dbReference type="GO" id="GO:0016020">
    <property type="term" value="C:membrane"/>
    <property type="evidence" value="ECO:0007669"/>
    <property type="project" value="UniProtKB-SubCell"/>
</dbReference>
<evidence type="ECO:0000256" key="5">
    <source>
        <dbReference type="RuleBase" id="RU004379"/>
    </source>
</evidence>
<gene>
    <name evidence="6" type="ORF">BaRGS_00013069</name>
</gene>
<organism evidence="6 7">
    <name type="scientific">Batillaria attramentaria</name>
    <dbReference type="NCBI Taxonomy" id="370345"/>
    <lineage>
        <taxon>Eukaryota</taxon>
        <taxon>Metazoa</taxon>
        <taxon>Spiralia</taxon>
        <taxon>Lophotrochozoa</taxon>
        <taxon>Mollusca</taxon>
        <taxon>Gastropoda</taxon>
        <taxon>Caenogastropoda</taxon>
        <taxon>Sorbeoconcha</taxon>
        <taxon>Cerithioidea</taxon>
        <taxon>Batillariidae</taxon>
        <taxon>Batillaria</taxon>
    </lineage>
</organism>
<evidence type="ECO:0000256" key="3">
    <source>
        <dbReference type="ARBA" id="ARBA00022989"/>
    </source>
</evidence>
<feature type="transmembrane region" description="Helical" evidence="5">
    <location>
        <begin position="69"/>
        <end position="88"/>
    </location>
</feature>
<keyword evidence="7" id="KW-1185">Reference proteome</keyword>
<comment type="caution">
    <text evidence="6">The sequence shown here is derived from an EMBL/GenBank/DDBJ whole genome shotgun (WGS) entry which is preliminary data.</text>
</comment>
<proteinExistence type="inferred from homology"/>
<evidence type="ECO:0000256" key="4">
    <source>
        <dbReference type="ARBA" id="ARBA00023136"/>
    </source>
</evidence>
<dbReference type="Pfam" id="PF01027">
    <property type="entry name" value="Bax1-I"/>
    <property type="match status" value="1"/>
</dbReference>
<evidence type="ECO:0000313" key="6">
    <source>
        <dbReference type="EMBL" id="KAK7495622.1"/>
    </source>
</evidence>
<dbReference type="EMBL" id="JACVVK020000073">
    <property type="protein sequence ID" value="KAK7495622.1"/>
    <property type="molecule type" value="Genomic_DNA"/>
</dbReference>
<dbReference type="AlphaFoldDB" id="A0ABD0L8E1"/>
<name>A0ABD0L8E1_9CAEN</name>
<evidence type="ECO:0000256" key="1">
    <source>
        <dbReference type="ARBA" id="ARBA00004141"/>
    </source>
</evidence>
<sequence>MYSEGDPEAGAHEEDGFFKSDSFAEKTVRLGFIRRVYAILFIQIFVTALIITLFLYVDPIREYSVANPWLYILGMVITFAVLIVLACCPEVRRNYPINFILLSIFTVCEGWMLGTVSSHYEKDEVLMAVGITAVVALALTIFAFQTKVDFTMMSGILFVFLIVLICFGFLCLIIQNKYASLAYASLGALLFSAYLVFDTQLMMGGKHTYALSPEEYIFAALNLYLDIINLFLFILSIIGMSRD</sequence>
<feature type="transmembrane region" description="Helical" evidence="5">
    <location>
        <begin position="181"/>
        <end position="197"/>
    </location>
</feature>
<accession>A0ABD0L8E1</accession>
<keyword evidence="4 5" id="KW-0472">Membrane</keyword>
<dbReference type="Proteomes" id="UP001519460">
    <property type="component" value="Unassembled WGS sequence"/>
</dbReference>
<dbReference type="PANTHER" id="PTHR23291:SF47">
    <property type="entry name" value="TRANSMEMBRANE BAX INHIBITOR MOTIF CONTAINING 7"/>
    <property type="match status" value="1"/>
</dbReference>
<feature type="transmembrane region" description="Helical" evidence="5">
    <location>
        <begin position="95"/>
        <end position="113"/>
    </location>
</feature>
<feature type="transmembrane region" description="Helical" evidence="5">
    <location>
        <begin position="156"/>
        <end position="175"/>
    </location>
</feature>
<keyword evidence="3 5" id="KW-1133">Transmembrane helix</keyword>
<comment type="similarity">
    <text evidence="5">Belongs to the BI1 family.</text>
</comment>
<comment type="subcellular location">
    <subcellularLocation>
        <location evidence="1">Membrane</location>
        <topology evidence="1">Multi-pass membrane protein</topology>
    </subcellularLocation>
</comment>
<evidence type="ECO:0000313" key="7">
    <source>
        <dbReference type="Proteomes" id="UP001519460"/>
    </source>
</evidence>
<keyword evidence="2 5" id="KW-0812">Transmembrane</keyword>
<dbReference type="CDD" id="cd10428">
    <property type="entry name" value="LFG_like"/>
    <property type="match status" value="1"/>
</dbReference>
<dbReference type="InterPro" id="IPR006214">
    <property type="entry name" value="Bax_inhibitor_1-related"/>
</dbReference>
<feature type="transmembrane region" description="Helical" evidence="5">
    <location>
        <begin position="125"/>
        <end position="144"/>
    </location>
</feature>
<dbReference type="PANTHER" id="PTHR23291">
    <property type="entry name" value="BAX INHIBITOR-RELATED"/>
    <property type="match status" value="1"/>
</dbReference>
<reference evidence="6 7" key="1">
    <citation type="journal article" date="2023" name="Sci. Data">
        <title>Genome assembly of the Korean intertidal mud-creeper Batillaria attramentaria.</title>
        <authorList>
            <person name="Patra A.K."/>
            <person name="Ho P.T."/>
            <person name="Jun S."/>
            <person name="Lee S.J."/>
            <person name="Kim Y."/>
            <person name="Won Y.J."/>
        </authorList>
    </citation>
    <scope>NUCLEOTIDE SEQUENCE [LARGE SCALE GENOMIC DNA]</scope>
    <source>
        <strain evidence="6">Wonlab-2016</strain>
    </source>
</reference>
<evidence type="ECO:0000256" key="2">
    <source>
        <dbReference type="ARBA" id="ARBA00022692"/>
    </source>
</evidence>
<feature type="transmembrane region" description="Helical" evidence="5">
    <location>
        <begin position="217"/>
        <end position="240"/>
    </location>
</feature>